<dbReference type="EMBL" id="JAQOWY010000015">
    <property type="protein sequence ID" value="KAK1855870.1"/>
    <property type="molecule type" value="Genomic_DNA"/>
</dbReference>
<comment type="caution">
    <text evidence="1">The sequence shown here is derived from an EMBL/GenBank/DDBJ whole genome shotgun (WGS) entry which is preliminary data.</text>
</comment>
<organism evidence="1 2">
    <name type="scientific">Colletotrichum chrysophilum</name>
    <dbReference type="NCBI Taxonomy" id="1836956"/>
    <lineage>
        <taxon>Eukaryota</taxon>
        <taxon>Fungi</taxon>
        <taxon>Dikarya</taxon>
        <taxon>Ascomycota</taxon>
        <taxon>Pezizomycotina</taxon>
        <taxon>Sordariomycetes</taxon>
        <taxon>Hypocreomycetidae</taxon>
        <taxon>Glomerellales</taxon>
        <taxon>Glomerellaceae</taxon>
        <taxon>Colletotrichum</taxon>
        <taxon>Colletotrichum gloeosporioides species complex</taxon>
    </lineage>
</organism>
<keyword evidence="2" id="KW-1185">Reference proteome</keyword>
<dbReference type="AlphaFoldDB" id="A0AAD9EP72"/>
<evidence type="ECO:0000313" key="1">
    <source>
        <dbReference type="EMBL" id="KAK1855870.1"/>
    </source>
</evidence>
<proteinExistence type="predicted"/>
<name>A0AAD9EP72_9PEZI</name>
<gene>
    <name evidence="1" type="ORF">CCHR01_01420</name>
</gene>
<sequence>MICSRSSERSLALCSACLIIRSHVPRLTRHCGVDPSAEHPPYGVSKPATAWQALSAREEKEGHNRQAIRNPRGSAVLCVWFGFEP</sequence>
<protein>
    <submittedName>
        <fullName evidence="1">Uncharacterized protein</fullName>
    </submittedName>
</protein>
<reference evidence="1" key="1">
    <citation type="submission" date="2023-01" db="EMBL/GenBank/DDBJ databases">
        <title>Colletotrichum chrysophilum M932 genome sequence.</title>
        <authorList>
            <person name="Baroncelli R."/>
        </authorList>
    </citation>
    <scope>NUCLEOTIDE SEQUENCE</scope>
    <source>
        <strain evidence="1">M932</strain>
    </source>
</reference>
<dbReference type="Proteomes" id="UP001243330">
    <property type="component" value="Unassembled WGS sequence"/>
</dbReference>
<accession>A0AAD9EP72</accession>
<evidence type="ECO:0000313" key="2">
    <source>
        <dbReference type="Proteomes" id="UP001243330"/>
    </source>
</evidence>